<dbReference type="Gene3D" id="3.40.109.10">
    <property type="entry name" value="NADH Oxidase"/>
    <property type="match status" value="1"/>
</dbReference>
<protein>
    <submittedName>
        <fullName evidence="2">Nitroreductase</fullName>
    </submittedName>
</protein>
<dbReference type="CDD" id="cd02142">
    <property type="entry name" value="McbC_SagB-like_oxidoreductase"/>
    <property type="match status" value="1"/>
</dbReference>
<dbReference type="InterPro" id="IPR020051">
    <property type="entry name" value="SagB-type_dehydrogenase"/>
</dbReference>
<organism evidence="2 3">
    <name type="scientific">Halovivax asiaticus JCM 14624</name>
    <dbReference type="NCBI Taxonomy" id="1227490"/>
    <lineage>
        <taxon>Archaea</taxon>
        <taxon>Methanobacteriati</taxon>
        <taxon>Methanobacteriota</taxon>
        <taxon>Stenosarchaea group</taxon>
        <taxon>Halobacteria</taxon>
        <taxon>Halobacteriales</taxon>
        <taxon>Natrialbaceae</taxon>
        <taxon>Halovivax</taxon>
    </lineage>
</organism>
<dbReference type="PANTHER" id="PTHR43745">
    <property type="entry name" value="NITROREDUCTASE MJ1384-RELATED"/>
    <property type="match status" value="1"/>
</dbReference>
<feature type="domain" description="Nitroreductase" evidence="1">
    <location>
        <begin position="83"/>
        <end position="275"/>
    </location>
</feature>
<proteinExistence type="predicted"/>
<evidence type="ECO:0000313" key="2">
    <source>
        <dbReference type="EMBL" id="ELZ10813.1"/>
    </source>
</evidence>
<reference evidence="2 3" key="1">
    <citation type="journal article" date="2014" name="PLoS Genet.">
        <title>Phylogenetically driven sequencing of extremely halophilic archaea reveals strategies for static and dynamic osmo-response.</title>
        <authorList>
            <person name="Becker E.A."/>
            <person name="Seitzer P.M."/>
            <person name="Tritt A."/>
            <person name="Larsen D."/>
            <person name="Krusor M."/>
            <person name="Yao A.I."/>
            <person name="Wu D."/>
            <person name="Madern D."/>
            <person name="Eisen J.A."/>
            <person name="Darling A.E."/>
            <person name="Facciotti M.T."/>
        </authorList>
    </citation>
    <scope>NUCLEOTIDE SEQUENCE [LARGE SCALE GENOMIC DNA]</scope>
    <source>
        <strain evidence="2 3">JCM 14624</strain>
    </source>
</reference>
<accession>M0BKH8</accession>
<dbReference type="STRING" id="1227490.C479_08378"/>
<dbReference type="Pfam" id="PF00881">
    <property type="entry name" value="Nitroreductase"/>
    <property type="match status" value="1"/>
</dbReference>
<dbReference type="EMBL" id="AOIQ01000014">
    <property type="protein sequence ID" value="ELZ10813.1"/>
    <property type="molecule type" value="Genomic_DNA"/>
</dbReference>
<dbReference type="AlphaFoldDB" id="M0BKH8"/>
<dbReference type="PANTHER" id="PTHR43745:SF2">
    <property type="entry name" value="NITROREDUCTASE MJ1384-RELATED"/>
    <property type="match status" value="1"/>
</dbReference>
<dbReference type="InterPro" id="IPR052544">
    <property type="entry name" value="Bacteriocin_Proc_Enz"/>
</dbReference>
<gene>
    <name evidence="2" type="ORF">C479_08378</name>
</gene>
<keyword evidence="3" id="KW-1185">Reference proteome</keyword>
<dbReference type="SUPFAM" id="SSF55469">
    <property type="entry name" value="FMN-dependent nitroreductase-like"/>
    <property type="match status" value="1"/>
</dbReference>
<dbReference type="InterPro" id="IPR029479">
    <property type="entry name" value="Nitroreductase"/>
</dbReference>
<sequence>MDESYLDEFVAKEFRGEHLAELFHENTKYSDKTNLKLGPSAAAFTKNPSYAYMQAQLSPDYDGYETINLPEPDSLGGSFTEAIERRRSVREQAGESLSLSQLSTLLKHSCGVSAERPIGEEGTVLQEFRSYASGGALYPVEIYLAVVHGDDDLDRGLYYYVPDDHELRVLNRDDELPDRMDDLFALSEDVFDPATSSIVFMLTGAFWRSMAKYGPRGYRYILQESGHLGQNILLSAAAMGLVSLPVAAFKDDSVNEYLDVDGVNEAVVYTLCVGHGADGENQ</sequence>
<evidence type="ECO:0000259" key="1">
    <source>
        <dbReference type="Pfam" id="PF00881"/>
    </source>
</evidence>
<evidence type="ECO:0000313" key="3">
    <source>
        <dbReference type="Proteomes" id="UP000011560"/>
    </source>
</evidence>
<name>M0BKH8_9EURY</name>
<dbReference type="NCBIfam" id="TIGR03605">
    <property type="entry name" value="antibiot_sagB"/>
    <property type="match status" value="1"/>
</dbReference>
<dbReference type="Proteomes" id="UP000011560">
    <property type="component" value="Unassembled WGS sequence"/>
</dbReference>
<dbReference type="InterPro" id="IPR000415">
    <property type="entry name" value="Nitroreductase-like"/>
</dbReference>
<dbReference type="GO" id="GO:0016491">
    <property type="term" value="F:oxidoreductase activity"/>
    <property type="evidence" value="ECO:0007669"/>
    <property type="project" value="InterPro"/>
</dbReference>
<comment type="caution">
    <text evidence="2">The sequence shown here is derived from an EMBL/GenBank/DDBJ whole genome shotgun (WGS) entry which is preliminary data.</text>
</comment>